<protein>
    <submittedName>
        <fullName evidence="1">Uncharacterized protein</fullName>
    </submittedName>
</protein>
<dbReference type="RefSeq" id="WP_425350007.1">
    <property type="nucleotide sequence ID" value="NZ_FMAF01000012.1"/>
</dbReference>
<gene>
    <name evidence="1" type="ORF">GA0061101_112159</name>
</gene>
<accession>A0A1C3WJW9</accession>
<sequence length="70" mass="8205">MGTDYIVIEDWYILTEAEAIEVAVDRHGEDETTSVAYCAFETWGDRNDPEYQFWFGLFLKLVQQKHVGWA</sequence>
<proteinExistence type="predicted"/>
<reference evidence="1 2" key="1">
    <citation type="submission" date="2016-08" db="EMBL/GenBank/DDBJ databases">
        <authorList>
            <person name="Seilhamer J.J."/>
        </authorList>
    </citation>
    <scope>NUCLEOTIDE SEQUENCE [LARGE SCALE GENOMIC DNA]</scope>
    <source>
        <strain evidence="1 2">P1-7</strain>
    </source>
</reference>
<name>A0A1C3WJW9_9HYPH</name>
<organism evidence="1 2">
    <name type="scientific">Rhizobium lusitanum</name>
    <dbReference type="NCBI Taxonomy" id="293958"/>
    <lineage>
        <taxon>Bacteria</taxon>
        <taxon>Pseudomonadati</taxon>
        <taxon>Pseudomonadota</taxon>
        <taxon>Alphaproteobacteria</taxon>
        <taxon>Hyphomicrobiales</taxon>
        <taxon>Rhizobiaceae</taxon>
        <taxon>Rhizobium/Agrobacterium group</taxon>
        <taxon>Rhizobium</taxon>
    </lineage>
</organism>
<dbReference type="AlphaFoldDB" id="A0A1C3WJW9"/>
<dbReference type="EMBL" id="FMAF01000012">
    <property type="protein sequence ID" value="SCB40301.1"/>
    <property type="molecule type" value="Genomic_DNA"/>
</dbReference>
<evidence type="ECO:0000313" key="1">
    <source>
        <dbReference type="EMBL" id="SCB40301.1"/>
    </source>
</evidence>
<evidence type="ECO:0000313" key="2">
    <source>
        <dbReference type="Proteomes" id="UP000199205"/>
    </source>
</evidence>
<dbReference type="Proteomes" id="UP000199205">
    <property type="component" value="Unassembled WGS sequence"/>
</dbReference>